<evidence type="ECO:0000313" key="1">
    <source>
        <dbReference type="EMBL" id="KAJ0100029.1"/>
    </source>
</evidence>
<reference evidence="2" key="1">
    <citation type="journal article" date="2023" name="G3 (Bethesda)">
        <title>Genome assembly and association tests identify interacting loci associated with vigor, precocity, and sex in interspecific pistachio rootstocks.</title>
        <authorList>
            <person name="Palmer W."/>
            <person name="Jacygrad E."/>
            <person name="Sagayaradj S."/>
            <person name="Cavanaugh K."/>
            <person name="Han R."/>
            <person name="Bertier L."/>
            <person name="Beede B."/>
            <person name="Kafkas S."/>
            <person name="Golino D."/>
            <person name="Preece J."/>
            <person name="Michelmore R."/>
        </authorList>
    </citation>
    <scope>NUCLEOTIDE SEQUENCE [LARGE SCALE GENOMIC DNA]</scope>
</reference>
<dbReference type="Proteomes" id="UP001164250">
    <property type="component" value="Chromosome 4"/>
</dbReference>
<accession>A0ACC1BM62</accession>
<sequence>MGFWGIEVKPGKPHPYHSDNVQGTLHVTQLCNPMFIMFYVMIQATLGLGSSIEKTILQCSVGDKNPIFLCSLLPNKNESCSLNLEFDEDDLVAFSVIGPRSIHLSGYFVADDGDHLRDEYDSDSYGEDIMETDTDESSEFDTGDEYEDDFVDDDDLFPPSPARNSGVVIEEIVDDEKPTNGNDRSKQLKKKGQSSNSERQIVVKNGAVVSVLESEDEDGFMISSSRKSKGTSQDSQVGADEETDKKTSENSEKKKAKDISDDGTGKKRKVKSVDQDDQPEKKKKKKKKKQKENGERGQVNKVVTSNETEDLSEGENQQELKSHNRKQKDLDNDADNVPDENQSEKKKKKQKKKKKAEGSEGDKKTDQTVSPMQEQTAAKPSQVRSFPNGLVIEEVAMGKPDGKRASQGKQVSVHYIGKLKNGKIFDSNVGRAPFKFRLGIGQVIKGWDVGVNGMRVGDKRRLTIPPSMGYGAKGAGGKIPPNSWLVFDVELADVR</sequence>
<protein>
    <submittedName>
        <fullName evidence="1">Uncharacterized protein</fullName>
    </submittedName>
</protein>
<comment type="caution">
    <text evidence="1">The sequence shown here is derived from an EMBL/GenBank/DDBJ whole genome shotgun (WGS) entry which is preliminary data.</text>
</comment>
<name>A0ACC1BM62_9ROSI</name>
<keyword evidence="2" id="KW-1185">Reference proteome</keyword>
<organism evidence="1 2">
    <name type="scientific">Pistacia atlantica</name>
    <dbReference type="NCBI Taxonomy" id="434234"/>
    <lineage>
        <taxon>Eukaryota</taxon>
        <taxon>Viridiplantae</taxon>
        <taxon>Streptophyta</taxon>
        <taxon>Embryophyta</taxon>
        <taxon>Tracheophyta</taxon>
        <taxon>Spermatophyta</taxon>
        <taxon>Magnoliopsida</taxon>
        <taxon>eudicotyledons</taxon>
        <taxon>Gunneridae</taxon>
        <taxon>Pentapetalae</taxon>
        <taxon>rosids</taxon>
        <taxon>malvids</taxon>
        <taxon>Sapindales</taxon>
        <taxon>Anacardiaceae</taxon>
        <taxon>Pistacia</taxon>
    </lineage>
</organism>
<proteinExistence type="predicted"/>
<gene>
    <name evidence="1" type="ORF">Patl1_19953</name>
</gene>
<dbReference type="EMBL" id="CM047900">
    <property type="protein sequence ID" value="KAJ0100029.1"/>
    <property type="molecule type" value="Genomic_DNA"/>
</dbReference>
<evidence type="ECO:0000313" key="2">
    <source>
        <dbReference type="Proteomes" id="UP001164250"/>
    </source>
</evidence>